<keyword evidence="2" id="KW-0472">Membrane</keyword>
<gene>
    <name evidence="3" type="ORF">FC40_GL000171</name>
</gene>
<keyword evidence="2" id="KW-0812">Transmembrane</keyword>
<feature type="region of interest" description="Disordered" evidence="1">
    <location>
        <begin position="1"/>
        <end position="21"/>
    </location>
</feature>
<keyword evidence="2" id="KW-1133">Transmembrane helix</keyword>
<dbReference type="Proteomes" id="UP000051054">
    <property type="component" value="Unassembled WGS sequence"/>
</dbReference>
<comment type="caution">
    <text evidence="3">The sequence shown here is derived from an EMBL/GenBank/DDBJ whole genome shotgun (WGS) entry which is preliminary data.</text>
</comment>
<evidence type="ECO:0000256" key="2">
    <source>
        <dbReference type="SAM" id="Phobius"/>
    </source>
</evidence>
<dbReference type="RefSeq" id="WP_025022681.1">
    <property type="nucleotide sequence ID" value="NZ_AZGD01000052.1"/>
</dbReference>
<name>A0A0R1WNA4_9LACO</name>
<reference evidence="3 4" key="1">
    <citation type="journal article" date="2015" name="Genome Announc.">
        <title>Expanding the biotechnology potential of lactobacilli through comparative genomics of 213 strains and associated genera.</title>
        <authorList>
            <person name="Sun Z."/>
            <person name="Harris H.M."/>
            <person name="McCann A."/>
            <person name="Guo C."/>
            <person name="Argimon S."/>
            <person name="Zhang W."/>
            <person name="Yang X."/>
            <person name="Jeffery I.B."/>
            <person name="Cooney J.C."/>
            <person name="Kagawa T.F."/>
            <person name="Liu W."/>
            <person name="Song Y."/>
            <person name="Salvetti E."/>
            <person name="Wrobel A."/>
            <person name="Rasinkangas P."/>
            <person name="Parkhill J."/>
            <person name="Rea M.C."/>
            <person name="O'Sullivan O."/>
            <person name="Ritari J."/>
            <person name="Douillard F.P."/>
            <person name="Paul Ross R."/>
            <person name="Yang R."/>
            <person name="Briner A.E."/>
            <person name="Felis G.E."/>
            <person name="de Vos W.M."/>
            <person name="Barrangou R."/>
            <person name="Klaenhammer T.R."/>
            <person name="Caufield P.W."/>
            <person name="Cui Y."/>
            <person name="Zhang H."/>
            <person name="O'Toole P.W."/>
        </authorList>
    </citation>
    <scope>NUCLEOTIDE SEQUENCE [LARGE SCALE GENOMIC DNA]</scope>
    <source>
        <strain evidence="3 4">DSM 18933</strain>
    </source>
</reference>
<evidence type="ECO:0000256" key="1">
    <source>
        <dbReference type="SAM" id="MobiDB-lite"/>
    </source>
</evidence>
<protein>
    <submittedName>
        <fullName evidence="3">Uncharacterized protein</fullName>
    </submittedName>
</protein>
<evidence type="ECO:0000313" key="4">
    <source>
        <dbReference type="Proteomes" id="UP000051054"/>
    </source>
</evidence>
<dbReference type="AlphaFoldDB" id="A0A0R1WNA4"/>
<proteinExistence type="predicted"/>
<organism evidence="3 4">
    <name type="scientific">Ligilactobacillus hayakitensis DSM 18933 = JCM 14209</name>
    <dbReference type="NCBI Taxonomy" id="1423755"/>
    <lineage>
        <taxon>Bacteria</taxon>
        <taxon>Bacillati</taxon>
        <taxon>Bacillota</taxon>
        <taxon>Bacilli</taxon>
        <taxon>Lactobacillales</taxon>
        <taxon>Lactobacillaceae</taxon>
        <taxon>Ligilactobacillus</taxon>
    </lineage>
</organism>
<evidence type="ECO:0000313" key="3">
    <source>
        <dbReference type="EMBL" id="KRM19360.1"/>
    </source>
</evidence>
<dbReference type="PATRIC" id="fig|1423755.3.peg.184"/>
<feature type="compositionally biased region" description="Low complexity" evidence="1">
    <location>
        <begin position="1"/>
        <end position="20"/>
    </location>
</feature>
<feature type="transmembrane region" description="Helical" evidence="2">
    <location>
        <begin position="32"/>
        <end position="54"/>
    </location>
</feature>
<dbReference type="eggNOG" id="ENOG5033WGZ">
    <property type="taxonomic scope" value="Bacteria"/>
</dbReference>
<dbReference type="EMBL" id="AZGD01000052">
    <property type="protein sequence ID" value="KRM19360.1"/>
    <property type="molecule type" value="Genomic_DNA"/>
</dbReference>
<dbReference type="STRING" id="1423755.FC40_GL000171"/>
<accession>A0A0R1WNA4</accession>
<sequence>MQNMPNQGMTNQNMGQQFQGPYQQNNGNKKNIIVLIISAFLVAVIALGGVWYYMGHAVGRVVPGHVFKYNSVSGDKMLYITFAQKGDKIVVSQTKEDAMKADQSQKDFDKAYAEQSKSAQWLYRAEGRTLTLAQTKSNNEVSQWQYNKTLSSSKKITSSNFGYQIAKAGEGQVNKRTVFERID</sequence>
<keyword evidence="4" id="KW-1185">Reference proteome</keyword>